<evidence type="ECO:0000313" key="4">
    <source>
        <dbReference type="EMBL" id="SPD00768.1"/>
    </source>
</evidence>
<evidence type="ECO:0000259" key="2">
    <source>
        <dbReference type="Pfam" id="PF07727"/>
    </source>
</evidence>
<gene>
    <name evidence="4" type="ORF">FSB_LOCUS28650</name>
</gene>
<dbReference type="InterPro" id="IPR043502">
    <property type="entry name" value="DNA/RNA_pol_sf"/>
</dbReference>
<dbReference type="Pfam" id="PF13976">
    <property type="entry name" value="gag_pre-integrs"/>
    <property type="match status" value="1"/>
</dbReference>
<dbReference type="PANTHER" id="PTHR11439">
    <property type="entry name" value="GAG-POL-RELATED RETROTRANSPOSON"/>
    <property type="match status" value="1"/>
</dbReference>
<evidence type="ECO:0000259" key="3">
    <source>
        <dbReference type="Pfam" id="PF13976"/>
    </source>
</evidence>
<organism evidence="4">
    <name type="scientific">Fagus sylvatica</name>
    <name type="common">Beechnut</name>
    <dbReference type="NCBI Taxonomy" id="28930"/>
    <lineage>
        <taxon>Eukaryota</taxon>
        <taxon>Viridiplantae</taxon>
        <taxon>Streptophyta</taxon>
        <taxon>Embryophyta</taxon>
        <taxon>Tracheophyta</taxon>
        <taxon>Spermatophyta</taxon>
        <taxon>Magnoliopsida</taxon>
        <taxon>eudicotyledons</taxon>
        <taxon>Gunneridae</taxon>
        <taxon>Pentapetalae</taxon>
        <taxon>rosids</taxon>
        <taxon>fabids</taxon>
        <taxon>Fagales</taxon>
        <taxon>Fagaceae</taxon>
        <taxon>Fagus</taxon>
    </lineage>
</organism>
<feature type="domain" description="GAG-pre-integrase" evidence="3">
    <location>
        <begin position="368"/>
        <end position="420"/>
    </location>
</feature>
<dbReference type="InterPro" id="IPR013103">
    <property type="entry name" value="RVT_2"/>
</dbReference>
<dbReference type="AlphaFoldDB" id="A0A2N9GMT7"/>
<dbReference type="SUPFAM" id="SSF56672">
    <property type="entry name" value="DNA/RNA polymerases"/>
    <property type="match status" value="1"/>
</dbReference>
<feature type="region of interest" description="Disordered" evidence="1">
    <location>
        <begin position="1102"/>
        <end position="1140"/>
    </location>
</feature>
<feature type="region of interest" description="Disordered" evidence="1">
    <location>
        <begin position="206"/>
        <end position="254"/>
    </location>
</feature>
<feature type="compositionally biased region" description="Polar residues" evidence="1">
    <location>
        <begin position="1130"/>
        <end position="1140"/>
    </location>
</feature>
<dbReference type="Pfam" id="PF07727">
    <property type="entry name" value="RVT_2"/>
    <property type="match status" value="1"/>
</dbReference>
<dbReference type="EMBL" id="OIVN01002117">
    <property type="protein sequence ID" value="SPD00768.1"/>
    <property type="molecule type" value="Genomic_DNA"/>
</dbReference>
<dbReference type="CDD" id="cd09272">
    <property type="entry name" value="RNase_HI_RT_Ty1"/>
    <property type="match status" value="1"/>
</dbReference>
<accession>A0A2N9GMT7</accession>
<proteinExistence type="predicted"/>
<feature type="region of interest" description="Disordered" evidence="1">
    <location>
        <begin position="545"/>
        <end position="564"/>
    </location>
</feature>
<dbReference type="PANTHER" id="PTHR11439:SF450">
    <property type="entry name" value="REVERSE TRANSCRIPTASE TY1_COPIA-TYPE DOMAIN-CONTAINING PROTEIN"/>
    <property type="match status" value="1"/>
</dbReference>
<dbReference type="Pfam" id="PF14223">
    <property type="entry name" value="Retrotran_gag_2"/>
    <property type="match status" value="1"/>
</dbReference>
<protein>
    <recommendedName>
        <fullName evidence="5">Reverse transcriptase Ty1/copia-type domain-containing protein</fullName>
    </recommendedName>
</protein>
<sequence length="1140" mass="125139">MTTSSASSSTISAPLNSSSPTPGLINLHHVITIKLNRDNYLLWKAQLIPYLRGQHLLGYVDGTTPLPSQMISQTSESGETSLLPNPAYASACSLLNPKLRIMQIRYQLSTLKKGSLSVTEYFQKLKQLVDTLAAVHRPLDDFEVNSYLLAGLSSDYESMIASIQMLAAPMSLDELYGHLLTHEQRLTQLHPLPDVAAPSVNIVTTTPSNFNKGGRGNRSHNFSHGGRGNGGRSRGRGRGRGVLGPAPTSTSRPTCQVCHKVGHNALDCYHRYDHAYQGPAGNQMMAYYTTQAAADSAWYPDSGCTNHLTSDFTNLTFTAEEPTGYDQVYVGNGQGLPDLTTGKVLLKGPLKHGLYSMPHPLPPPTTPVSFFGARASLPQWHYCLGHPAFRLVQQVVARHKLPLSSNKAPVLCSACQQAKSHGLPFARSTSRASSPLEIIHSDVWGPAPVSSVDGFRYYDPPAPISSCITMPAGSSSIVATVPTFAATVPTVSLAPPSPIPGSHVLPTPSSSTPQQSISGPSNSPGSSPASSPVAPTTRLHPMQTRALHNISKPKSFTDGTIKWPSRHALHAMTPSPSMEEPTSFTLASKQPEWRRAMNEEFDALLQNGTWDLVPSSPTMNIIGCKWVFRIKRHADGSIERHKARLVAKGFHQQPGLDYGETFSPVVKPVTIRTVLSLAVARGWSIRQLDIKNAFLHGLLDEPVFMQQPPGFIHPQMPSHVCRLHKALYGLKQALRAWFARLSSRLNDLGFLPSKSDSSLFILRTAHLTCFVLIYVDDIIVTCSDSSTITSFISQLSTEFDVKDLGPLNFFLGVEVLPVSDGLLLSQHRYITDLLRKVHMVDAKLVTSPMSSAHTLSQFVGDAFDDPTLYRSTVGALQYLAITRPDISFAVNKVCQFMHRPTIPHWTAVKRILCYLKNTIHHGLLLRRSSSLSLHAYSDADWAGCPDDRKSIGGFCIFLGPNLISWSARKQSTVSRSNTEAEYRALAVTTAEIVWLQSLLKELGIFLPHKPVLWCDNIGATYLSANPVFHARTKHIEIDFHFVRDKVASRSLDIRFLSSKDQTADIFTKPLVSARFALLRDKLNVHSLPLSLQGRVKDNCEQSKFKQSPAVDKARDSSQVPIQDTDKDRNTSCNSNTSHLL</sequence>
<feature type="domain" description="Reverse transcriptase Ty1/copia-type" evidence="2">
    <location>
        <begin position="607"/>
        <end position="849"/>
    </location>
</feature>
<dbReference type="InterPro" id="IPR025724">
    <property type="entry name" value="GAG-pre-integrase_dom"/>
</dbReference>
<evidence type="ECO:0000256" key="1">
    <source>
        <dbReference type="SAM" id="MobiDB-lite"/>
    </source>
</evidence>
<name>A0A2N9GMT7_FAGSY</name>
<reference evidence="4" key="1">
    <citation type="submission" date="2018-02" db="EMBL/GenBank/DDBJ databases">
        <authorList>
            <person name="Cohen D.B."/>
            <person name="Kent A.D."/>
        </authorList>
    </citation>
    <scope>NUCLEOTIDE SEQUENCE</scope>
</reference>
<evidence type="ECO:0008006" key="5">
    <source>
        <dbReference type="Google" id="ProtNLM"/>
    </source>
</evidence>
<feature type="region of interest" description="Disordered" evidence="1">
    <location>
        <begin position="499"/>
        <end position="536"/>
    </location>
</feature>
<feature type="compositionally biased region" description="Low complexity" evidence="1">
    <location>
        <begin position="506"/>
        <end position="535"/>
    </location>
</feature>